<dbReference type="EMBL" id="GL192358">
    <property type="protein sequence ID" value="EFB15534.1"/>
    <property type="molecule type" value="Genomic_DNA"/>
</dbReference>
<dbReference type="InParanoid" id="D2GWM8"/>
<proteinExistence type="predicted"/>
<dbReference type="PANTHER" id="PTHR14693">
    <property type="entry name" value="RIKEN CDNA 1700018B08"/>
    <property type="match status" value="1"/>
</dbReference>
<protein>
    <submittedName>
        <fullName evidence="1">Uncharacterized protein</fullName>
    </submittedName>
</protein>
<reference evidence="1" key="1">
    <citation type="journal article" date="2010" name="Nature">
        <title>The sequence and de novo assembly of the giant panda genome.</title>
        <authorList>
            <person name="Li R."/>
            <person name="Fan W."/>
            <person name="Tian G."/>
            <person name="Zhu H."/>
            <person name="He L."/>
            <person name="Cai J."/>
            <person name="Huang Q."/>
            <person name="Cai Q."/>
            <person name="Li B."/>
            <person name="Bai Y."/>
            <person name="Zhang Z."/>
            <person name="Zhang Y."/>
            <person name="Wang W."/>
            <person name="Li J."/>
            <person name="Wei F."/>
            <person name="Li H."/>
            <person name="Jian M."/>
            <person name="Li J."/>
            <person name="Zhang Z."/>
            <person name="Nielsen R."/>
            <person name="Li D."/>
            <person name="Gu W."/>
            <person name="Yang Z."/>
            <person name="Xuan Z."/>
            <person name="Ryder O.A."/>
            <person name="Leung F.C."/>
            <person name="Zhou Y."/>
            <person name="Cao J."/>
            <person name="Sun X."/>
            <person name="Fu Y."/>
            <person name="Fang X."/>
            <person name="Guo X."/>
            <person name="Wang B."/>
            <person name="Hou R."/>
            <person name="Shen F."/>
            <person name="Mu B."/>
            <person name="Ni P."/>
            <person name="Lin R."/>
            <person name="Qian W."/>
            <person name="Wang G."/>
            <person name="Yu C."/>
            <person name="Nie W."/>
            <person name="Wang J."/>
            <person name="Wu Z."/>
            <person name="Liang H."/>
            <person name="Min J."/>
            <person name="Wu Q."/>
            <person name="Cheng S."/>
            <person name="Ruan J."/>
            <person name="Wang M."/>
            <person name="Shi Z."/>
            <person name="Wen M."/>
            <person name="Liu B."/>
            <person name="Ren X."/>
            <person name="Zheng H."/>
            <person name="Dong D."/>
            <person name="Cook K."/>
            <person name="Shan G."/>
            <person name="Zhang H."/>
            <person name="Kosiol C."/>
            <person name="Xie X."/>
            <person name="Lu Z."/>
            <person name="Zheng H."/>
            <person name="Li Y."/>
            <person name="Steiner C.C."/>
            <person name="Lam T.T."/>
            <person name="Lin S."/>
            <person name="Zhang Q."/>
            <person name="Li G."/>
            <person name="Tian J."/>
            <person name="Gong T."/>
            <person name="Liu H."/>
            <person name="Zhang D."/>
            <person name="Fang L."/>
            <person name="Ye C."/>
            <person name="Zhang J."/>
            <person name="Hu W."/>
            <person name="Xu A."/>
            <person name="Ren Y."/>
            <person name="Zhang G."/>
            <person name="Bruford M.W."/>
            <person name="Li Q."/>
            <person name="Ma L."/>
            <person name="Guo Y."/>
            <person name="An N."/>
            <person name="Hu Y."/>
            <person name="Zheng Y."/>
            <person name="Shi Y."/>
            <person name="Li Z."/>
            <person name="Liu Q."/>
            <person name="Chen Y."/>
            <person name="Zhao J."/>
            <person name="Qu N."/>
            <person name="Zhao S."/>
            <person name="Tian F."/>
            <person name="Wang X."/>
            <person name="Wang H."/>
            <person name="Xu L."/>
            <person name="Liu X."/>
            <person name="Vinar T."/>
            <person name="Wang Y."/>
            <person name="Lam T.W."/>
            <person name="Yiu S.M."/>
            <person name="Liu S."/>
            <person name="Zhang H."/>
            <person name="Li D."/>
            <person name="Huang Y."/>
            <person name="Wang X."/>
            <person name="Yang G."/>
            <person name="Jiang Z."/>
            <person name="Wang J."/>
            <person name="Qin N."/>
            <person name="Li L."/>
            <person name="Li J."/>
            <person name="Bolund L."/>
            <person name="Kristiansen K."/>
            <person name="Wong G.K."/>
            <person name="Olson M."/>
            <person name="Zhang X."/>
            <person name="Li S."/>
            <person name="Yang H."/>
            <person name="Wang J."/>
            <person name="Wang J."/>
        </authorList>
    </citation>
    <scope>NUCLEOTIDE SEQUENCE [LARGE SCALE GENOMIC DNA]</scope>
</reference>
<evidence type="ECO:0000313" key="1">
    <source>
        <dbReference type="EMBL" id="EFB15534.1"/>
    </source>
</evidence>
<dbReference type="InterPro" id="IPR027919">
    <property type="entry name" value="DUF4568"/>
</dbReference>
<dbReference type="PANTHER" id="PTHR14693:SF0">
    <property type="entry name" value="RIKEN CDNA 1700018B08 GENE"/>
    <property type="match status" value="1"/>
</dbReference>
<sequence length="35" mass="3930">ICCECQAKFGGCLPVPRVEAALPYWVPLSLRPRKQ</sequence>
<organism evidence="1">
    <name type="scientific">Ailuropoda melanoleuca</name>
    <name type="common">Giant panda</name>
    <dbReference type="NCBI Taxonomy" id="9646"/>
    <lineage>
        <taxon>Eukaryota</taxon>
        <taxon>Metazoa</taxon>
        <taxon>Chordata</taxon>
        <taxon>Craniata</taxon>
        <taxon>Vertebrata</taxon>
        <taxon>Euteleostomi</taxon>
        <taxon>Mammalia</taxon>
        <taxon>Eutheria</taxon>
        <taxon>Laurasiatheria</taxon>
        <taxon>Carnivora</taxon>
        <taxon>Caniformia</taxon>
        <taxon>Ursidae</taxon>
        <taxon>Ailuropoda</taxon>
    </lineage>
</organism>
<gene>
    <name evidence="1" type="ORF">PANDA_001232</name>
</gene>
<dbReference type="AlphaFoldDB" id="D2GWM8"/>
<name>D2GWM8_AILME</name>
<dbReference type="Pfam" id="PF15132">
    <property type="entry name" value="DUF4568"/>
    <property type="match status" value="1"/>
</dbReference>
<accession>D2GWM8</accession>
<feature type="non-terminal residue" evidence="1">
    <location>
        <position position="1"/>
    </location>
</feature>
<feature type="non-terminal residue" evidence="1">
    <location>
        <position position="35"/>
    </location>
</feature>
<dbReference type="HOGENOM" id="CLU_110084_0_0_1"/>